<evidence type="ECO:0000313" key="6">
    <source>
        <dbReference type="EMBL" id="MFE4106281.1"/>
    </source>
</evidence>
<feature type="domain" description="Iron-binding zinc finger CDGSH type" evidence="5">
    <location>
        <begin position="9"/>
        <end position="45"/>
    </location>
</feature>
<evidence type="ECO:0000313" key="7">
    <source>
        <dbReference type="Proteomes" id="UP001600165"/>
    </source>
</evidence>
<dbReference type="InterPro" id="IPR052950">
    <property type="entry name" value="CISD"/>
</dbReference>
<keyword evidence="2" id="KW-0479">Metal-binding</keyword>
<dbReference type="InterPro" id="IPR018967">
    <property type="entry name" value="FeS-contain_CDGSH-typ"/>
</dbReference>
<dbReference type="InterPro" id="IPR042216">
    <property type="entry name" value="MitoNEET_CISD"/>
</dbReference>
<keyword evidence="1" id="KW-0001">2Fe-2S</keyword>
<keyword evidence="7" id="KW-1185">Reference proteome</keyword>
<accession>A0ABW6IDN2</accession>
<dbReference type="PANTHER" id="PTHR46491">
    <property type="entry name" value="CDGSH IRON SULFUR DOMAIN PROTEIN HOMOLOG"/>
    <property type="match status" value="1"/>
</dbReference>
<evidence type="ECO:0000256" key="3">
    <source>
        <dbReference type="ARBA" id="ARBA00023004"/>
    </source>
</evidence>
<protein>
    <submittedName>
        <fullName evidence="6">CDGSH iron-sulfur domain-containing protein</fullName>
    </submittedName>
</protein>
<dbReference type="Gene3D" id="3.40.5.90">
    <property type="entry name" value="CDGSH iron-sulfur domain, mitoNEET-type"/>
    <property type="match status" value="2"/>
</dbReference>
<name>A0ABW6IDN2_9CYAN</name>
<dbReference type="Proteomes" id="UP001600165">
    <property type="component" value="Unassembled WGS sequence"/>
</dbReference>
<feature type="domain" description="Iron-binding zinc finger CDGSH type" evidence="5">
    <location>
        <begin position="46"/>
        <end position="77"/>
    </location>
</feature>
<dbReference type="Pfam" id="PF09360">
    <property type="entry name" value="zf-CDGSH"/>
    <property type="match status" value="2"/>
</dbReference>
<dbReference type="SMART" id="SM00704">
    <property type="entry name" value="ZnF_CDGSH"/>
    <property type="match status" value="2"/>
</dbReference>
<keyword evidence="3" id="KW-0408">Iron</keyword>
<gene>
    <name evidence="6" type="ORF">ACFVKH_08340</name>
</gene>
<dbReference type="EMBL" id="JBHZOL010000060">
    <property type="protein sequence ID" value="MFE4106281.1"/>
    <property type="molecule type" value="Genomic_DNA"/>
</dbReference>
<evidence type="ECO:0000259" key="5">
    <source>
        <dbReference type="SMART" id="SM00704"/>
    </source>
</evidence>
<keyword evidence="4" id="KW-0411">Iron-sulfur</keyword>
<sequence length="78" mass="8625">MNEARVADTKPVILELEPGDYWWCTCGNSANQPFCDGAHQDTGFKPLKFSLADKQQVALCQCKATQNPPRCDGSHNNL</sequence>
<comment type="caution">
    <text evidence="6">The sequence shown here is derived from an EMBL/GenBank/DDBJ whole genome shotgun (WGS) entry which is preliminary data.</text>
</comment>
<evidence type="ECO:0000256" key="2">
    <source>
        <dbReference type="ARBA" id="ARBA00022723"/>
    </source>
</evidence>
<evidence type="ECO:0000256" key="4">
    <source>
        <dbReference type="ARBA" id="ARBA00023014"/>
    </source>
</evidence>
<reference evidence="6 7" key="1">
    <citation type="submission" date="2024-10" db="EMBL/GenBank/DDBJ databases">
        <authorList>
            <person name="Ratan Roy A."/>
            <person name="Morales Sandoval P.H."/>
            <person name="De Los Santos Villalobos S."/>
            <person name="Chakraborty S."/>
            <person name="Mukherjee J."/>
        </authorList>
    </citation>
    <scope>NUCLEOTIDE SEQUENCE [LARGE SCALE GENOMIC DNA]</scope>
    <source>
        <strain evidence="6 7">S1</strain>
    </source>
</reference>
<evidence type="ECO:0000256" key="1">
    <source>
        <dbReference type="ARBA" id="ARBA00022714"/>
    </source>
</evidence>
<proteinExistence type="predicted"/>
<dbReference type="RefSeq" id="WP_377963887.1">
    <property type="nucleotide sequence ID" value="NZ_JBHZOL010000060.1"/>
</dbReference>
<organism evidence="6 7">
    <name type="scientific">Almyronema epifaneia S1</name>
    <dbReference type="NCBI Taxonomy" id="2991925"/>
    <lineage>
        <taxon>Bacteria</taxon>
        <taxon>Bacillati</taxon>
        <taxon>Cyanobacteriota</taxon>
        <taxon>Cyanophyceae</taxon>
        <taxon>Nodosilineales</taxon>
        <taxon>Nodosilineaceae</taxon>
        <taxon>Almyronema</taxon>
        <taxon>Almyronema epifaneia</taxon>
    </lineage>
</organism>
<dbReference type="PANTHER" id="PTHR46491:SF3">
    <property type="entry name" value="CDGSH IRON-SULFUR DOMAIN-CONTAINING PROTEIN 3, MITOCHONDRIAL"/>
    <property type="match status" value="1"/>
</dbReference>